<feature type="region of interest" description="Disordered" evidence="1">
    <location>
        <begin position="1"/>
        <end position="30"/>
    </location>
</feature>
<evidence type="ECO:0000313" key="3">
    <source>
        <dbReference type="Proteomes" id="UP000032142"/>
    </source>
</evidence>
<reference evidence="3" key="1">
    <citation type="submission" date="2014-09" db="EMBL/GenBank/DDBJ databases">
        <authorList>
            <person name="Mudge J."/>
            <person name="Ramaraj T."/>
            <person name="Lindquist I.E."/>
            <person name="Bharti A.K."/>
            <person name="Sundararajan A."/>
            <person name="Cameron C.T."/>
            <person name="Woodward J.E."/>
            <person name="May G.D."/>
            <person name="Brubaker C."/>
            <person name="Broadhvest J."/>
            <person name="Wilkins T.A."/>
        </authorList>
    </citation>
    <scope>NUCLEOTIDE SEQUENCE</scope>
    <source>
        <strain evidence="3">cv. AKA8401</strain>
    </source>
</reference>
<keyword evidence="3" id="KW-1185">Reference proteome</keyword>
<sequence length="90" mass="10193">MRNGPKTEKMGQSMNSTRPGLPHTGSPHGLSILQAQTRPEVIAHGRVPTEPRLSPIRKKPLLRAHRHSKAYKYTIEEEKRGVRNYSKEAN</sequence>
<protein>
    <submittedName>
        <fullName evidence="2">Voltage-dependent T-type calcium channel subunit alpha-1G</fullName>
    </submittedName>
</protein>
<dbReference type="Proteomes" id="UP000032142">
    <property type="component" value="Unassembled WGS sequence"/>
</dbReference>
<evidence type="ECO:0000256" key="1">
    <source>
        <dbReference type="SAM" id="MobiDB-lite"/>
    </source>
</evidence>
<accession>A0A0B0MFH3</accession>
<gene>
    <name evidence="2" type="ORF">F383_39065</name>
</gene>
<dbReference type="EMBL" id="JRRC01154912">
    <property type="protein sequence ID" value="KHG00873.1"/>
    <property type="molecule type" value="Genomic_DNA"/>
</dbReference>
<comment type="caution">
    <text evidence="2">The sequence shown here is derived from an EMBL/GenBank/DDBJ whole genome shotgun (WGS) entry which is preliminary data.</text>
</comment>
<dbReference type="AlphaFoldDB" id="A0A0B0MFH3"/>
<name>A0A0B0MFH3_GOSAR</name>
<evidence type="ECO:0000313" key="2">
    <source>
        <dbReference type="EMBL" id="KHG00873.1"/>
    </source>
</evidence>
<proteinExistence type="predicted"/>
<organism evidence="2 3">
    <name type="scientific">Gossypium arboreum</name>
    <name type="common">Tree cotton</name>
    <name type="synonym">Gossypium nanking</name>
    <dbReference type="NCBI Taxonomy" id="29729"/>
    <lineage>
        <taxon>Eukaryota</taxon>
        <taxon>Viridiplantae</taxon>
        <taxon>Streptophyta</taxon>
        <taxon>Embryophyta</taxon>
        <taxon>Tracheophyta</taxon>
        <taxon>Spermatophyta</taxon>
        <taxon>Magnoliopsida</taxon>
        <taxon>eudicotyledons</taxon>
        <taxon>Gunneridae</taxon>
        <taxon>Pentapetalae</taxon>
        <taxon>rosids</taxon>
        <taxon>malvids</taxon>
        <taxon>Malvales</taxon>
        <taxon>Malvaceae</taxon>
        <taxon>Malvoideae</taxon>
        <taxon>Gossypium</taxon>
    </lineage>
</organism>